<proteinExistence type="predicted"/>
<reference evidence="1 2" key="1">
    <citation type="submission" date="2021-03" db="EMBL/GenBank/DDBJ databases">
        <title>Genomic Encyclopedia of Type Strains, Phase IV (KMG-IV): sequencing the most valuable type-strain genomes for metagenomic binning, comparative biology and taxonomic classification.</title>
        <authorList>
            <person name="Goeker M."/>
        </authorList>
    </citation>
    <scope>NUCLEOTIDE SEQUENCE [LARGE SCALE GENOMIC DNA]</scope>
    <source>
        <strain evidence="1 2">DSM 26427</strain>
    </source>
</reference>
<organism evidence="1 2">
    <name type="scientific">Rhizobium herbae</name>
    <dbReference type="NCBI Taxonomy" id="508661"/>
    <lineage>
        <taxon>Bacteria</taxon>
        <taxon>Pseudomonadati</taxon>
        <taxon>Pseudomonadota</taxon>
        <taxon>Alphaproteobacteria</taxon>
        <taxon>Hyphomicrobiales</taxon>
        <taxon>Rhizobiaceae</taxon>
        <taxon>Rhizobium/Agrobacterium group</taxon>
        <taxon>Rhizobium</taxon>
    </lineage>
</organism>
<sequence>MTIDEETGVANVVVWPRLFESNAVSCSGRA</sequence>
<accession>A0ABS4EVV4</accession>
<comment type="caution">
    <text evidence="1">The sequence shown here is derived from an EMBL/GenBank/DDBJ whole genome shotgun (WGS) entry which is preliminary data.</text>
</comment>
<name>A0ABS4EVV4_9HYPH</name>
<gene>
    <name evidence="1" type="ORF">J2Z75_005589</name>
</gene>
<protein>
    <submittedName>
        <fullName evidence="1">Uncharacterized protein</fullName>
    </submittedName>
</protein>
<evidence type="ECO:0000313" key="1">
    <source>
        <dbReference type="EMBL" id="MBP1862058.1"/>
    </source>
</evidence>
<dbReference type="EMBL" id="JAGGJV010000013">
    <property type="protein sequence ID" value="MBP1862058.1"/>
    <property type="molecule type" value="Genomic_DNA"/>
</dbReference>
<evidence type="ECO:0000313" key="2">
    <source>
        <dbReference type="Proteomes" id="UP000823786"/>
    </source>
</evidence>
<dbReference type="Proteomes" id="UP000823786">
    <property type="component" value="Unassembled WGS sequence"/>
</dbReference>
<keyword evidence="2" id="KW-1185">Reference proteome</keyword>